<keyword evidence="3" id="KW-0309">Germination</keyword>
<feature type="domain" description="Spore germination protein N-terminal" evidence="10">
    <location>
        <begin position="21"/>
        <end position="193"/>
    </location>
</feature>
<dbReference type="Gene3D" id="3.30.300.210">
    <property type="entry name" value="Nutrient germinant receptor protein C, domain 3"/>
    <property type="match status" value="1"/>
</dbReference>
<evidence type="ECO:0000256" key="5">
    <source>
        <dbReference type="ARBA" id="ARBA00023136"/>
    </source>
</evidence>
<keyword evidence="4 8" id="KW-0732">Signal</keyword>
<evidence type="ECO:0000256" key="7">
    <source>
        <dbReference type="ARBA" id="ARBA00023288"/>
    </source>
</evidence>
<evidence type="ECO:0000259" key="10">
    <source>
        <dbReference type="Pfam" id="PF25198"/>
    </source>
</evidence>
<dbReference type="InterPro" id="IPR008844">
    <property type="entry name" value="Spore_GerAC-like"/>
</dbReference>
<dbReference type="PROSITE" id="PS51257">
    <property type="entry name" value="PROKAR_LIPOPROTEIN"/>
    <property type="match status" value="1"/>
</dbReference>
<gene>
    <name evidence="11" type="ORF">CTDIVETGP_0481</name>
</gene>
<accession>W6N2V1</accession>
<evidence type="ECO:0000256" key="1">
    <source>
        <dbReference type="ARBA" id="ARBA00004635"/>
    </source>
</evidence>
<dbReference type="GO" id="GO:0009847">
    <property type="term" value="P:spore germination"/>
    <property type="evidence" value="ECO:0007669"/>
    <property type="project" value="InterPro"/>
</dbReference>
<sequence>MKKIFCIFIIFCSCFLGGCFNYNDIDKAIFVTSVIIDVDANKNPVLYVEAFKPERNLNETGGSSQRILFRGSRKTLFETMRDINMSSSYKLNYTQLRGIIFTEKAAESNLYDYIDYFARDQESVLRSNLLVLNGDPDKFIKTVLKEQEYIGLFIHDLIKNVSVSSRTIVSSLNDFLNEIYSRQGISIIPMIELKSDQPEPKIQLTDGAIIGNYKMVDTLRLGDELGYNFLTDNIKSGSLEVTNPSSSNNYVSLEILRSKTKCSIYMDGKNIIVRKKIKLKATVAEAQNRINLNHDTIEKLEQEAEKNIKDACNDVFEKYKLKKLDIFNIGEDFQRKYPKSNIDNPIEQSQLQLDVNVNVEGSSDKTNFRS</sequence>
<organism evidence="11 12">
    <name type="scientific">Clostridium tyrobutyricum DIVETGP</name>
    <dbReference type="NCBI Taxonomy" id="1408889"/>
    <lineage>
        <taxon>Bacteria</taxon>
        <taxon>Bacillati</taxon>
        <taxon>Bacillota</taxon>
        <taxon>Clostridia</taxon>
        <taxon>Eubacteriales</taxon>
        <taxon>Clostridiaceae</taxon>
        <taxon>Clostridium</taxon>
    </lineage>
</organism>
<dbReference type="Proteomes" id="UP000019482">
    <property type="component" value="Unassembled WGS sequence"/>
</dbReference>
<keyword evidence="7" id="KW-0449">Lipoprotein</keyword>
<evidence type="ECO:0000259" key="9">
    <source>
        <dbReference type="Pfam" id="PF05504"/>
    </source>
</evidence>
<name>W6N2V1_CLOTY</name>
<evidence type="ECO:0000256" key="4">
    <source>
        <dbReference type="ARBA" id="ARBA00022729"/>
    </source>
</evidence>
<feature type="signal peptide" evidence="8">
    <location>
        <begin position="1"/>
        <end position="18"/>
    </location>
</feature>
<keyword evidence="12" id="KW-1185">Reference proteome</keyword>
<dbReference type="Pfam" id="PF25198">
    <property type="entry name" value="Spore_GerAC_N"/>
    <property type="match status" value="1"/>
</dbReference>
<dbReference type="InterPro" id="IPR046953">
    <property type="entry name" value="Spore_GerAC-like_C"/>
</dbReference>
<dbReference type="InterPro" id="IPR038501">
    <property type="entry name" value="Spore_GerAC_C_sf"/>
</dbReference>
<feature type="domain" description="Spore germination GerAC-like C-terminal" evidence="9">
    <location>
        <begin position="207"/>
        <end position="359"/>
    </location>
</feature>
<dbReference type="AlphaFoldDB" id="W6N2V1"/>
<dbReference type="InterPro" id="IPR057336">
    <property type="entry name" value="GerAC_N"/>
</dbReference>
<comment type="similarity">
    <text evidence="2">Belongs to the GerABKC lipoprotein family.</text>
</comment>
<feature type="chain" id="PRO_5038915277" evidence="8">
    <location>
        <begin position="19"/>
        <end position="370"/>
    </location>
</feature>
<dbReference type="OrthoDB" id="1880153at2"/>
<comment type="subcellular location">
    <subcellularLocation>
        <location evidence="1">Membrane</location>
        <topology evidence="1">Lipid-anchor</topology>
    </subcellularLocation>
</comment>
<dbReference type="PANTHER" id="PTHR35789">
    <property type="entry name" value="SPORE GERMINATION PROTEIN B3"/>
    <property type="match status" value="1"/>
</dbReference>
<keyword evidence="5" id="KW-0472">Membrane</keyword>
<dbReference type="PANTHER" id="PTHR35789:SF1">
    <property type="entry name" value="SPORE GERMINATION PROTEIN B3"/>
    <property type="match status" value="1"/>
</dbReference>
<dbReference type="NCBIfam" id="TIGR02887">
    <property type="entry name" value="spore_ger_x_C"/>
    <property type="match status" value="1"/>
</dbReference>
<reference evidence="11 12" key="1">
    <citation type="journal article" date="2015" name="Genome Announc.">
        <title>Draft Genome Sequence of Clostridium tyrobutyricum Strain DIVETGP, Isolated from Cow's Milk for Grana Padano Production.</title>
        <authorList>
            <person name="Soggiu A."/>
            <person name="Piras C."/>
            <person name="Gaiarsa S."/>
            <person name="Sassera D."/>
            <person name="Roncada P."/>
            <person name="Bendixen E."/>
            <person name="Brasca M."/>
            <person name="Bonizzi L."/>
        </authorList>
    </citation>
    <scope>NUCLEOTIDE SEQUENCE [LARGE SCALE GENOMIC DNA]</scope>
    <source>
        <strain evidence="11 12">DIVETGP</strain>
    </source>
</reference>
<keyword evidence="6" id="KW-0564">Palmitate</keyword>
<dbReference type="GO" id="GO:0016020">
    <property type="term" value="C:membrane"/>
    <property type="evidence" value="ECO:0007669"/>
    <property type="project" value="UniProtKB-SubCell"/>
</dbReference>
<evidence type="ECO:0000256" key="2">
    <source>
        <dbReference type="ARBA" id="ARBA00007886"/>
    </source>
</evidence>
<evidence type="ECO:0000313" key="11">
    <source>
        <dbReference type="EMBL" id="CDL90411.1"/>
    </source>
</evidence>
<dbReference type="EMBL" id="CBXI010000006">
    <property type="protein sequence ID" value="CDL90411.1"/>
    <property type="molecule type" value="Genomic_DNA"/>
</dbReference>
<protein>
    <submittedName>
        <fullName evidence="11">Spore germination protein GerKC</fullName>
    </submittedName>
</protein>
<evidence type="ECO:0000256" key="8">
    <source>
        <dbReference type="SAM" id="SignalP"/>
    </source>
</evidence>
<dbReference type="RefSeq" id="WP_017895962.1">
    <property type="nucleotide sequence ID" value="NZ_CBXI010000006.1"/>
</dbReference>
<evidence type="ECO:0000256" key="3">
    <source>
        <dbReference type="ARBA" id="ARBA00022544"/>
    </source>
</evidence>
<dbReference type="Pfam" id="PF05504">
    <property type="entry name" value="Spore_GerAC"/>
    <property type="match status" value="1"/>
</dbReference>
<proteinExistence type="inferred from homology"/>
<evidence type="ECO:0000313" key="12">
    <source>
        <dbReference type="Proteomes" id="UP000019482"/>
    </source>
</evidence>
<comment type="caution">
    <text evidence="11">The sequence shown here is derived from an EMBL/GenBank/DDBJ whole genome shotgun (WGS) entry which is preliminary data.</text>
</comment>
<dbReference type="GeneID" id="29420127"/>
<evidence type="ECO:0000256" key="6">
    <source>
        <dbReference type="ARBA" id="ARBA00023139"/>
    </source>
</evidence>